<keyword evidence="2" id="KW-1185">Reference proteome</keyword>
<organism evidence="1 2">
    <name type="scientific">Blyttiomyces helicus</name>
    <dbReference type="NCBI Taxonomy" id="388810"/>
    <lineage>
        <taxon>Eukaryota</taxon>
        <taxon>Fungi</taxon>
        <taxon>Fungi incertae sedis</taxon>
        <taxon>Chytridiomycota</taxon>
        <taxon>Chytridiomycota incertae sedis</taxon>
        <taxon>Chytridiomycetes</taxon>
        <taxon>Chytridiomycetes incertae sedis</taxon>
        <taxon>Blyttiomyces</taxon>
    </lineage>
</organism>
<dbReference type="AlphaFoldDB" id="A0A4P9WB27"/>
<gene>
    <name evidence="1" type="ORF">BDK51DRAFT_27917</name>
</gene>
<name>A0A4P9WB27_9FUNG</name>
<evidence type="ECO:0000313" key="2">
    <source>
        <dbReference type="Proteomes" id="UP000269721"/>
    </source>
</evidence>
<dbReference type="EMBL" id="KZ997400">
    <property type="protein sequence ID" value="RKO87466.1"/>
    <property type="molecule type" value="Genomic_DNA"/>
</dbReference>
<protein>
    <submittedName>
        <fullName evidence="1">Uncharacterized protein</fullName>
    </submittedName>
</protein>
<evidence type="ECO:0000313" key="1">
    <source>
        <dbReference type="EMBL" id="RKO87466.1"/>
    </source>
</evidence>
<sequence length="461" mass="50580">MGGLCELVKLTSKPQAWVVEGGRDMFGFRKLLLGGGDRKEGADGGGDWQEDADAGQTKAFKGLVGANRGGCWVEDPGRGARWVEDAHRGGGARNPKSLTNTWNVSTGITLHENLCSSRSSRCLVAPPVGIAEADQVRIDALGVTQSQAVGAFQVGDPLACDTKDTACTISGLVGTMAYIKEPITLRYSTFLASEIEFSGASLFWLIASTVAAGEQDDMLKRTRIQQPPRPSNYEIVNVDGHKYRPSWVQIKRKNKLSAGCPGGGCMKRGLKVNVEQYQIEGGGNQDERLNGGKLTTEQGVTPEADRIERAESRRVRLSRFAHQFYWHQCGTTDNMVVRGMAHSHHRVSILVGEEHWVHTFGEMVHEADEVPIVCFSDINVHQTDIADRYATHLPWDPEEPRGDAIDGMWSNFDAAEGSWEMRGAVPAIGKERPSPTRVEGDDIQSFFLLNRFRDDVTVEVA</sequence>
<accession>A0A4P9WB27</accession>
<proteinExistence type="predicted"/>
<reference evidence="1" key="1">
    <citation type="submission" date="2018-06" db="EMBL/GenBank/DDBJ databases">
        <title>Leveraging single-cell genomics to expand the Fungal Tree of Life.</title>
        <authorList>
            <consortium name="DOE Joint Genome Institute"/>
            <person name="Ahrendt S.R."/>
            <person name="Quandt C.A."/>
            <person name="Ciobanu D."/>
            <person name="Clum A."/>
            <person name="Salamov A."/>
            <person name="Andreopoulos B."/>
            <person name="Cheng J.-F."/>
            <person name="Woyke T."/>
            <person name="Pelin A."/>
            <person name="Henrissat B."/>
            <person name="Reynolds N."/>
            <person name="Benny G.L."/>
            <person name="Smith M.E."/>
            <person name="James T.Y."/>
            <person name="Grigoriev I.V."/>
        </authorList>
    </citation>
    <scope>NUCLEOTIDE SEQUENCE</scope>
    <source>
        <strain evidence="1">Perch Fen</strain>
    </source>
</reference>
<dbReference type="Proteomes" id="UP000269721">
    <property type="component" value="Unassembled WGS sequence"/>
</dbReference>